<evidence type="ECO:0000313" key="3">
    <source>
        <dbReference type="Proteomes" id="UP001199260"/>
    </source>
</evidence>
<dbReference type="PANTHER" id="PTHR10788">
    <property type="entry name" value="TREHALOSE-6-PHOSPHATE SYNTHASE"/>
    <property type="match status" value="1"/>
</dbReference>
<dbReference type="EMBL" id="JAJNCT010000014">
    <property type="protein sequence ID" value="MCD2166165.1"/>
    <property type="molecule type" value="Genomic_DNA"/>
</dbReference>
<comment type="caution">
    <text evidence="2">The sequence shown here is derived from an EMBL/GenBank/DDBJ whole genome shotgun (WGS) entry which is preliminary data.</text>
</comment>
<comment type="similarity">
    <text evidence="1">Belongs to the glycosyltransferase 20 family.</text>
</comment>
<dbReference type="Proteomes" id="UP001199260">
    <property type="component" value="Unassembled WGS sequence"/>
</dbReference>
<evidence type="ECO:0000256" key="1">
    <source>
        <dbReference type="ARBA" id="ARBA00008799"/>
    </source>
</evidence>
<gene>
    <name evidence="2" type="ORF">LPW39_13610</name>
</gene>
<dbReference type="GO" id="GO:0005992">
    <property type="term" value="P:trehalose biosynthetic process"/>
    <property type="evidence" value="ECO:0007669"/>
    <property type="project" value="InterPro"/>
</dbReference>
<keyword evidence="3" id="KW-1185">Reference proteome</keyword>
<accession>A0AAW4XXK6</accession>
<dbReference type="Gene3D" id="3.40.50.2000">
    <property type="entry name" value="Glycogen Phosphorylase B"/>
    <property type="match status" value="2"/>
</dbReference>
<dbReference type="PANTHER" id="PTHR10788:SF106">
    <property type="entry name" value="BCDNA.GH08860"/>
    <property type="match status" value="1"/>
</dbReference>
<dbReference type="Pfam" id="PF00982">
    <property type="entry name" value="Glyco_transf_20"/>
    <property type="match status" value="1"/>
</dbReference>
<dbReference type="RefSeq" id="WP_230775786.1">
    <property type="nucleotide sequence ID" value="NZ_JAJNCT010000014.1"/>
</dbReference>
<dbReference type="AlphaFoldDB" id="A0AAW4XXK6"/>
<reference evidence="2 3" key="1">
    <citation type="submission" date="2021-11" db="EMBL/GenBank/DDBJ databases">
        <title>Genome sequence.</title>
        <authorList>
            <person name="Sun Q."/>
        </authorList>
    </citation>
    <scope>NUCLEOTIDE SEQUENCE [LARGE SCALE GENOMIC DNA]</scope>
    <source>
        <strain evidence="2 3">KCTC 12005</strain>
    </source>
</reference>
<dbReference type="SUPFAM" id="SSF53756">
    <property type="entry name" value="UDP-Glycosyltransferase/glycogen phosphorylase"/>
    <property type="match status" value="1"/>
</dbReference>
<sequence>MSRLVVVSNRVADPQDAAPGGLAIALEEALQRQGGLWFGWGGKLCDQSEPQLSISQWDAVTVATTELHKRDHDSYYSGFCNNVLWPVFHNRLDLAAFDPVFYDGYQRVNRQFAQQLLPLLQDDDVIWVHDYHMIALAAELRALGCQQRIGFFLHIPFPPLVTLSAVPQHKALMQALMAFDLVGLQSRQDLQHFESYVLAQADGRISHRHHYRVHGEQTRCEVFPIGIDAHAFAALTHTPQAQQVQSTMTQAYRQRRLVVGIDRLDYSKGLPERIHAFRDLLERHPEHRRSATLVQIGSPTREHLQAYADIRSEFESLCGAINGDFGELDWMPVRYIHQVLTRAQLAGLCHSAAVGLVTPLRDGMNLVAKEFIAAQNPDDPGVLVLSRFAGAAEQLQEALLVNPYDAHSTADSIDQALQMPLAERIERHQKLLARIQTEDVHWWCQRFLQALGQCQPAVQRKPRFSVPALSRIPAADADLPMTRPTRDGSFPYLHVVTGGNAAPRPAAAAQRMGR</sequence>
<dbReference type="CDD" id="cd03788">
    <property type="entry name" value="GT20_TPS"/>
    <property type="match status" value="1"/>
</dbReference>
<dbReference type="GO" id="GO:0003825">
    <property type="term" value="F:alpha,alpha-trehalose-phosphate synthase (UDP-forming) activity"/>
    <property type="evidence" value="ECO:0007669"/>
    <property type="project" value="TreeGrafter"/>
</dbReference>
<evidence type="ECO:0000313" key="2">
    <source>
        <dbReference type="EMBL" id="MCD2166165.1"/>
    </source>
</evidence>
<name>A0AAW4XXK6_9BURK</name>
<dbReference type="InterPro" id="IPR001830">
    <property type="entry name" value="Glyco_trans_20"/>
</dbReference>
<protein>
    <submittedName>
        <fullName evidence="2">Trehalose-6-phosphate synthase</fullName>
    </submittedName>
</protein>
<proteinExistence type="inferred from homology"/>
<organism evidence="2 3">
    <name type="scientific">Comamonas koreensis</name>
    <dbReference type="NCBI Taxonomy" id="160825"/>
    <lineage>
        <taxon>Bacteria</taxon>
        <taxon>Pseudomonadati</taxon>
        <taxon>Pseudomonadota</taxon>
        <taxon>Betaproteobacteria</taxon>
        <taxon>Burkholderiales</taxon>
        <taxon>Comamonadaceae</taxon>
        <taxon>Comamonas</taxon>
    </lineage>
</organism>